<gene>
    <name evidence="4" type="ORF">GCM10009801_13730</name>
</gene>
<dbReference type="PANTHER" id="PTHR31084">
    <property type="entry name" value="ALPHA-L-FUCOSIDASE 2"/>
    <property type="match status" value="1"/>
</dbReference>
<feature type="region of interest" description="Disordered" evidence="1">
    <location>
        <begin position="752"/>
        <end position="782"/>
    </location>
</feature>
<evidence type="ECO:0000313" key="5">
    <source>
        <dbReference type="Proteomes" id="UP001500016"/>
    </source>
</evidence>
<dbReference type="Pfam" id="PF22124">
    <property type="entry name" value="Glyco_hydro_95_cat"/>
    <property type="match status" value="1"/>
</dbReference>
<dbReference type="EMBL" id="BAAAPE010000002">
    <property type="protein sequence ID" value="GAA2066866.1"/>
    <property type="molecule type" value="Genomic_DNA"/>
</dbReference>
<dbReference type="InterPro" id="IPR013780">
    <property type="entry name" value="Glyco_hydro_b"/>
</dbReference>
<feature type="domain" description="Alpha fucosidase A-like C-terminal" evidence="2">
    <location>
        <begin position="655"/>
        <end position="746"/>
    </location>
</feature>
<evidence type="ECO:0000259" key="2">
    <source>
        <dbReference type="Pfam" id="PF21307"/>
    </source>
</evidence>
<protein>
    <recommendedName>
        <fullName evidence="6">Tat pathway signal sequence domain protein</fullName>
    </recommendedName>
</protein>
<dbReference type="RefSeq" id="WP_344525081.1">
    <property type="nucleotide sequence ID" value="NZ_BAAAPE010000002.1"/>
</dbReference>
<sequence length="782" mass="87060">MTRPFTRRTALGAATATAVTVGAGALWEAGSRTAWAGPADAPSRGPRRVHEEYVRDASPRWRRMPRGWQEAPFLGNGSLGCQVYAGERADTLKVMLSHTRVQDQRGQWRAGIGYSRLPIGYFTLTLAGEVTGLDWTLDLWDAELRGTVTTTRGSVALRALVHNGSGALLVSTEPSRGEESAAWSFTWLEAGTTRTSGKPPEYVPNDPPRTGDADGTGYCEQPLLAGGGWATAWRECGEGTRRLLAAHLVYRWPGEVAEATRAAVRAVERTLAGPPDALVKDHREWWHAFHLKSFLSVPDKRLQRFYLIQLYKLASATRAEGPTISEWGAWFPEVGNNWPALWWNLNVQIGMAPVHGSGHAELDSVTEAFRRFEKNLPLSVPEEHRDGASYALGHPSDWQLRAGAHDVGVPGSDRITDNFGNLLWAMHHVWLRYRHTMESRVLRDVLTPVLAKAVHFYALFLHEGRDGKLHLPRTRSPEYADAEDCTYDLSLLRWGATTLLECARVLRLEDPEEKRWRDIARRLTPYAHHPEQGVMVGKDVPLAGSHRHHSHLLWLHPLRERVWDRPSDREVMRRSMAHWVSMRERWHGYSFAVGSSMYSVMDEPEKALDFLTFFTDLNVVDDCQMTVNTMYREGRNLALESPLAGAQSMLDMVTQSHGGVVKVFPSVSRRWPDASVASLRAQGGFLVDADRANGRTRWVRVRSEAGEPLVLEHGVPGEVEVRDASGRALHWRQAGRGRIALDLPRGGTVVVTPRGSRPAHGPDAGPRDVPALGPSAPWGLPG</sequence>
<dbReference type="PANTHER" id="PTHR31084:SF0">
    <property type="entry name" value="ALPHA-L-FUCOSIDASE 2"/>
    <property type="match status" value="1"/>
</dbReference>
<dbReference type="InterPro" id="IPR012341">
    <property type="entry name" value="6hp_glycosidase-like_sf"/>
</dbReference>
<keyword evidence="5" id="KW-1185">Reference proteome</keyword>
<dbReference type="PROSITE" id="PS51318">
    <property type="entry name" value="TAT"/>
    <property type="match status" value="1"/>
</dbReference>
<dbReference type="SUPFAM" id="SSF48208">
    <property type="entry name" value="Six-hairpin glycosidases"/>
    <property type="match status" value="1"/>
</dbReference>
<dbReference type="Gene3D" id="2.60.40.1180">
    <property type="entry name" value="Golgi alpha-mannosidase II"/>
    <property type="match status" value="1"/>
</dbReference>
<evidence type="ECO:0000259" key="3">
    <source>
        <dbReference type="Pfam" id="PF22124"/>
    </source>
</evidence>
<dbReference type="InterPro" id="IPR008928">
    <property type="entry name" value="6-hairpin_glycosidase_sf"/>
</dbReference>
<evidence type="ECO:0000313" key="4">
    <source>
        <dbReference type="EMBL" id="GAA2066866.1"/>
    </source>
</evidence>
<evidence type="ECO:0008006" key="6">
    <source>
        <dbReference type="Google" id="ProtNLM"/>
    </source>
</evidence>
<dbReference type="InterPro" id="IPR054363">
    <property type="entry name" value="GH95_cat"/>
</dbReference>
<accession>A0ABN2VP71</accession>
<dbReference type="Pfam" id="PF21307">
    <property type="entry name" value="Glyco_hydro_95_C"/>
    <property type="match status" value="1"/>
</dbReference>
<dbReference type="Proteomes" id="UP001500016">
    <property type="component" value="Unassembled WGS sequence"/>
</dbReference>
<organism evidence="4 5">
    <name type="scientific">Streptomyces albiaxialis</name>
    <dbReference type="NCBI Taxonomy" id="329523"/>
    <lineage>
        <taxon>Bacteria</taxon>
        <taxon>Bacillati</taxon>
        <taxon>Actinomycetota</taxon>
        <taxon>Actinomycetes</taxon>
        <taxon>Kitasatosporales</taxon>
        <taxon>Streptomycetaceae</taxon>
        <taxon>Streptomyces</taxon>
    </lineage>
</organism>
<dbReference type="InterPro" id="IPR049053">
    <property type="entry name" value="AFCA-like_C"/>
</dbReference>
<proteinExistence type="predicted"/>
<dbReference type="InterPro" id="IPR006311">
    <property type="entry name" value="TAT_signal"/>
</dbReference>
<evidence type="ECO:0000256" key="1">
    <source>
        <dbReference type="SAM" id="MobiDB-lite"/>
    </source>
</evidence>
<reference evidence="4 5" key="1">
    <citation type="journal article" date="2019" name="Int. J. Syst. Evol. Microbiol.">
        <title>The Global Catalogue of Microorganisms (GCM) 10K type strain sequencing project: providing services to taxonomists for standard genome sequencing and annotation.</title>
        <authorList>
            <consortium name="The Broad Institute Genomics Platform"/>
            <consortium name="The Broad Institute Genome Sequencing Center for Infectious Disease"/>
            <person name="Wu L."/>
            <person name="Ma J."/>
        </authorList>
    </citation>
    <scope>NUCLEOTIDE SEQUENCE [LARGE SCALE GENOMIC DNA]</scope>
    <source>
        <strain evidence="4 5">JCM 15478</strain>
    </source>
</reference>
<name>A0ABN2VP71_9ACTN</name>
<feature type="domain" description="Glycosyl hydrolase family 95 catalytic" evidence="3">
    <location>
        <begin position="311"/>
        <end position="633"/>
    </location>
</feature>
<comment type="caution">
    <text evidence="4">The sequence shown here is derived from an EMBL/GenBank/DDBJ whole genome shotgun (WGS) entry which is preliminary data.</text>
</comment>
<dbReference type="Gene3D" id="1.50.10.10">
    <property type="match status" value="1"/>
</dbReference>